<dbReference type="RefSeq" id="WP_208240988.1">
    <property type="nucleotide sequence ID" value="NZ_JAGEPF010000008.1"/>
</dbReference>
<reference evidence="1 2" key="1">
    <citation type="submission" date="2021-03" db="EMBL/GenBank/DDBJ databases">
        <title>Actinomadura violae sp. nov., isolated from lichen in Thailand.</title>
        <authorList>
            <person name="Kanchanasin P."/>
            <person name="Saeng-In P."/>
            <person name="Phongsopitanun W."/>
            <person name="Yuki M."/>
            <person name="Kudo T."/>
            <person name="Ohkuma M."/>
            <person name="Tanasupawat S."/>
        </authorList>
    </citation>
    <scope>NUCLEOTIDE SEQUENCE [LARGE SCALE GENOMIC DNA]</scope>
    <source>
        <strain evidence="1 2">LCR2-06</strain>
    </source>
</reference>
<evidence type="ECO:0008006" key="3">
    <source>
        <dbReference type="Google" id="ProtNLM"/>
    </source>
</evidence>
<evidence type="ECO:0000313" key="2">
    <source>
        <dbReference type="Proteomes" id="UP000680206"/>
    </source>
</evidence>
<dbReference type="EMBL" id="JAGEPF010000008">
    <property type="protein sequence ID" value="MBO2458779.1"/>
    <property type="molecule type" value="Genomic_DNA"/>
</dbReference>
<sequence length="368" mass="37978">MRTALARRTAPLALAAAVAGTLTGAGLTGTVLTGTALADAPSGAWTATEITGLTAPSLYGVTAPDRRHAWAVGTQASASAPLILSYRHGAWTPQAAPAGTAPELVDVASGGPSNVWAVGQGGGDAAAKSLHWNGRAWKAVAYPRSQPMAVSVDSRGKAWSVGSNTDGSGAGVFRRTGGTWTDKGLALTGGGLLDALAARTPKDVWAGGMASSGDGLWHYDGTAWTQMDVPGDWPHWVLQIVAPSPKDVWFYTLPQDPLFSGPDLVHWDGTAFTVTKTPSPYGQVRTYAQHVGFLGDIAPDGHGGVWLQDSRTAYYRHFDGTAWTDVPRPGGGTGGAPQVYALAEAGRTASVWGVGPGAGDRLLIDGFR</sequence>
<keyword evidence="2" id="KW-1185">Reference proteome</keyword>
<name>A0ABS3RPW4_9ACTN</name>
<accession>A0ABS3RPW4</accession>
<evidence type="ECO:0000313" key="1">
    <source>
        <dbReference type="EMBL" id="MBO2458779.1"/>
    </source>
</evidence>
<comment type="caution">
    <text evidence="1">The sequence shown here is derived from an EMBL/GenBank/DDBJ whole genome shotgun (WGS) entry which is preliminary data.</text>
</comment>
<gene>
    <name evidence="1" type="ORF">J4709_14465</name>
</gene>
<proteinExistence type="predicted"/>
<dbReference type="Proteomes" id="UP000680206">
    <property type="component" value="Unassembled WGS sequence"/>
</dbReference>
<organism evidence="1 2">
    <name type="scientific">Actinomadura violacea</name>
    <dbReference type="NCBI Taxonomy" id="2819934"/>
    <lineage>
        <taxon>Bacteria</taxon>
        <taxon>Bacillati</taxon>
        <taxon>Actinomycetota</taxon>
        <taxon>Actinomycetes</taxon>
        <taxon>Streptosporangiales</taxon>
        <taxon>Thermomonosporaceae</taxon>
        <taxon>Actinomadura</taxon>
    </lineage>
</organism>
<protein>
    <recommendedName>
        <fullName evidence="3">Secreted protein</fullName>
    </recommendedName>
</protein>